<evidence type="ECO:0000313" key="2">
    <source>
        <dbReference type="Proteomes" id="UP000620147"/>
    </source>
</evidence>
<name>A0ABQ1E3S0_9FIRM</name>
<comment type="caution">
    <text evidence="1">The sequence shown here is derived from an EMBL/GenBank/DDBJ whole genome shotgun (WGS) entry which is preliminary data.</text>
</comment>
<keyword evidence="2" id="KW-1185">Reference proteome</keyword>
<proteinExistence type="predicted"/>
<dbReference type="Proteomes" id="UP000620147">
    <property type="component" value="Unassembled WGS sequence"/>
</dbReference>
<evidence type="ECO:0000313" key="1">
    <source>
        <dbReference type="EMBL" id="GFO89542.1"/>
    </source>
</evidence>
<organism evidence="1 2">
    <name type="scientific">Butyricicoccus faecihominis</name>
    <dbReference type="NCBI Taxonomy" id="1712515"/>
    <lineage>
        <taxon>Bacteria</taxon>
        <taxon>Bacillati</taxon>
        <taxon>Bacillota</taxon>
        <taxon>Clostridia</taxon>
        <taxon>Eubacteriales</taxon>
        <taxon>Butyricicoccaceae</taxon>
        <taxon>Butyricicoccus</taxon>
    </lineage>
</organism>
<dbReference type="EMBL" id="BLYJ01000055">
    <property type="protein sequence ID" value="GFO89542.1"/>
    <property type="molecule type" value="Genomic_DNA"/>
</dbReference>
<sequence length="81" mass="8633">MTAQELATDGTAAGVSPNTCYEITVTMNGKQTVVRGDQTAAAYTDTDADAACFVAVTDELQQIVRELPEWKAMPESDGAYQ</sequence>
<reference evidence="1 2" key="1">
    <citation type="submission" date="2020-06" db="EMBL/GenBank/DDBJ databases">
        <title>Characterization of fructooligosaccharide metabolism and fructooligosaccharide-degrading enzymes in human commensal butyrate producers.</title>
        <authorList>
            <person name="Tanno H."/>
            <person name="Fujii T."/>
            <person name="Hirano K."/>
            <person name="Maeno S."/>
            <person name="Tonozuka T."/>
            <person name="Sakamoto M."/>
            <person name="Ohkuma M."/>
            <person name="Tochio T."/>
            <person name="Endo A."/>
        </authorList>
    </citation>
    <scope>NUCLEOTIDE SEQUENCE [LARGE SCALE GENOMIC DNA]</scope>
    <source>
        <strain evidence="1 2">JCM 31056</strain>
    </source>
</reference>
<gene>
    <name evidence="1" type="ORF">BUFA31_27060</name>
</gene>
<accession>A0ABQ1E3S0</accession>
<protein>
    <submittedName>
        <fullName evidence="1">Uncharacterized protein</fullName>
    </submittedName>
</protein>